<feature type="transmembrane region" description="Helical" evidence="2">
    <location>
        <begin position="219"/>
        <end position="240"/>
    </location>
</feature>
<name>A0A6M4MJF8_9ADEN</name>
<gene>
    <name evidence="3" type="primary">p32K</name>
</gene>
<accession>A0A6M4MJF8</accession>
<feature type="region of interest" description="Disordered" evidence="1">
    <location>
        <begin position="1"/>
        <end position="66"/>
    </location>
</feature>
<dbReference type="EMBL" id="MT050041">
    <property type="protein sequence ID" value="QJR83083.1"/>
    <property type="molecule type" value="Genomic_DNA"/>
</dbReference>
<feature type="compositionally biased region" description="Basic and acidic residues" evidence="1">
    <location>
        <begin position="27"/>
        <end position="48"/>
    </location>
</feature>
<organism evidence="3 4">
    <name type="scientific">Bearded dragon adenovirus 1</name>
    <dbReference type="NCBI Taxonomy" id="2729647"/>
    <lineage>
        <taxon>Viruses</taxon>
        <taxon>Varidnaviria</taxon>
        <taxon>Bamfordvirae</taxon>
        <taxon>Preplasmiviricota</taxon>
        <taxon>Polisuviricotina</taxon>
        <taxon>Pharingeaviricetes</taxon>
        <taxon>Rowavirales</taxon>
        <taxon>Adenoviridae</taxon>
        <taxon>Barthadenovirus</taxon>
        <taxon>Barthadenovirus draconis</taxon>
        <taxon>Lizard atadenovirus B</taxon>
    </lineage>
</organism>
<keyword evidence="2" id="KW-0472">Membrane</keyword>
<protein>
    <submittedName>
        <fullName evidence="3">p32K</fullName>
    </submittedName>
</protein>
<keyword evidence="4" id="KW-1185">Reference proteome</keyword>
<evidence type="ECO:0000256" key="1">
    <source>
        <dbReference type="SAM" id="MobiDB-lite"/>
    </source>
</evidence>
<keyword evidence="2" id="KW-1133">Transmembrane helix</keyword>
<evidence type="ECO:0000313" key="4">
    <source>
        <dbReference type="Proteomes" id="UP000676569"/>
    </source>
</evidence>
<dbReference type="RefSeq" id="YP_010798515.1">
    <property type="nucleotide sequence ID" value="NC_076486.1"/>
</dbReference>
<feature type="compositionally biased region" description="Basic residues" evidence="1">
    <location>
        <begin position="7"/>
        <end position="26"/>
    </location>
</feature>
<dbReference type="KEGG" id="vg:80536774"/>
<evidence type="ECO:0000313" key="3">
    <source>
        <dbReference type="EMBL" id="QJR83083.1"/>
    </source>
</evidence>
<dbReference type="GeneID" id="80536774"/>
<reference evidence="3" key="1">
    <citation type="journal article" date="2020" name="Infect. Genet. Evol.">
        <title>The complete genome sequence of bearded dragon adenovirus 1 harbors three genes encoding proteins of the C-type lectin-like domain superfamily.</title>
        <authorList>
            <person name="Penzes J.J."/>
            <person name="Szirovicza L."/>
            <person name="Harrach B."/>
        </authorList>
    </citation>
    <scope>NUCLEOTIDE SEQUENCE</scope>
    <source>
        <strain evidence="3">BD5H2</strain>
    </source>
</reference>
<feature type="transmembrane region" description="Helical" evidence="2">
    <location>
        <begin position="187"/>
        <end position="207"/>
    </location>
</feature>
<evidence type="ECO:0000256" key="2">
    <source>
        <dbReference type="SAM" id="Phobius"/>
    </source>
</evidence>
<dbReference type="Proteomes" id="UP000676569">
    <property type="component" value="Segment"/>
</dbReference>
<keyword evidence="2" id="KW-0812">Transmembrane</keyword>
<sequence length="322" mass="34845">MEGGAARRARSRVRRRRTTRRKPAYRRRTDALRRSVRDLLKKISKEPAVRASTPVPAPAKASTALSLPRTAPPPYVYFDRNDVWRGAQFPTAAPYWGQQTGPAPAPQNYYCFSNAKATAAAAEDVAAVTDNSPRTRITNAPERRPVRVAMPRPADGEADSDVVAPRPWSIDEVFRILGEVNSATRRVVLNSLFGVGVGLILDTLLGSPLGLSTRILRGILAMIPGGGLILSALDALGYLFNKSGSNNLLQLTYDPSFRTLADNVQTQLPATTAEDLLNVAEQQLGSGFWRSIGSALGAAASYFGQFNPATLLPVAIVAPRRR</sequence>
<proteinExistence type="predicted"/>